<feature type="transmembrane region" description="Helical" evidence="2">
    <location>
        <begin position="151"/>
        <end position="170"/>
    </location>
</feature>
<dbReference type="PATRIC" id="fig|1230455.3.peg.781"/>
<accession>M0PPN3</accession>
<feature type="region of interest" description="Disordered" evidence="1">
    <location>
        <begin position="447"/>
        <end position="507"/>
    </location>
</feature>
<feature type="compositionally biased region" description="Basic and acidic residues" evidence="1">
    <location>
        <begin position="447"/>
        <end position="462"/>
    </location>
</feature>
<evidence type="ECO:0000256" key="2">
    <source>
        <dbReference type="SAM" id="Phobius"/>
    </source>
</evidence>
<dbReference type="STRING" id="1230455.C462_04195"/>
<keyword evidence="2" id="KW-1133">Transmembrane helix</keyword>
<evidence type="ECO:0000256" key="1">
    <source>
        <dbReference type="SAM" id="MobiDB-lite"/>
    </source>
</evidence>
<evidence type="ECO:0000313" key="4">
    <source>
        <dbReference type="Proteomes" id="UP000011528"/>
    </source>
</evidence>
<name>M0PPN3_9EURY</name>
<dbReference type="AlphaFoldDB" id="M0PPN3"/>
<dbReference type="EMBL" id="AOJJ01000038">
    <property type="protein sequence ID" value="EMA71947.1"/>
    <property type="molecule type" value="Genomic_DNA"/>
</dbReference>
<comment type="caution">
    <text evidence="3">The sequence shown here is derived from an EMBL/GenBank/DDBJ whole genome shotgun (WGS) entry which is preliminary data.</text>
</comment>
<gene>
    <name evidence="3" type="ORF">C462_04195</name>
</gene>
<evidence type="ECO:0000313" key="3">
    <source>
        <dbReference type="EMBL" id="EMA71947.1"/>
    </source>
</evidence>
<feature type="transmembrane region" description="Helical" evidence="2">
    <location>
        <begin position="115"/>
        <end position="139"/>
    </location>
</feature>
<protein>
    <submittedName>
        <fullName evidence="3">Uncharacterized protein</fullName>
    </submittedName>
</protein>
<keyword evidence="2" id="KW-0472">Membrane</keyword>
<sequence length="507" mass="54576">MNGDILTLYSNAYGEAAGEYEFVVVYWQPETTQVGGSEREYAANQTVQRIGVNFAEGYSTSDVELQSHYDKQVEATAWLERDGERVPGATWRFEHASAPASQQVQIDTLADAWTYVFRVAILPGVAAVVLGLSLAKLTLKRTGTGPRYGKGAWVFLGLIGGGLALSAAYYEVAVVIANLDILMGLSLGVIAYGGGLQIHSDVEHVGFERKELTSAIALRQGRGGESDSEAVPDGGAAEVTDSIEIPESNYHDELYEDLPRLPMVRGEDGRFIPKKGVGPFLARIFADAARLDLSSLTTRVRVNTGCISEKVYVHPDSDGVEHTAAHLSRRMPVWWRLDAESAERGDRLLYGALTVGALALPLIGWHVGGAVANVSTVGAALGALVLGVESLEAKAGSVDFTPAPRHDRTADASLTILQQEHADAKTLEEYEEIAWSERTTTALEAREVQGRQDKTVTRRLNEEALGMGLDVETRPDSEPDPTLGGPEPDTANEPETSDTRADGGDNE</sequence>
<keyword evidence="2" id="KW-0812">Transmembrane</keyword>
<organism evidence="3 4">
    <name type="scientific">Halorubrum distributum JCM 13916</name>
    <dbReference type="NCBI Taxonomy" id="1230455"/>
    <lineage>
        <taxon>Archaea</taxon>
        <taxon>Methanobacteriati</taxon>
        <taxon>Methanobacteriota</taxon>
        <taxon>Stenosarchaea group</taxon>
        <taxon>Halobacteria</taxon>
        <taxon>Halobacteriales</taxon>
        <taxon>Haloferacaceae</taxon>
        <taxon>Halorubrum</taxon>
        <taxon>Halorubrum distributum group</taxon>
    </lineage>
</organism>
<reference evidence="3 4" key="1">
    <citation type="journal article" date="2014" name="PLoS Genet.">
        <title>Phylogenetically driven sequencing of extremely halophilic archaea reveals strategies for static and dynamic osmo-response.</title>
        <authorList>
            <person name="Becker E.A."/>
            <person name="Seitzer P.M."/>
            <person name="Tritt A."/>
            <person name="Larsen D."/>
            <person name="Krusor M."/>
            <person name="Yao A.I."/>
            <person name="Wu D."/>
            <person name="Madern D."/>
            <person name="Eisen J.A."/>
            <person name="Darling A.E."/>
            <person name="Facciotti M.T."/>
        </authorList>
    </citation>
    <scope>NUCLEOTIDE SEQUENCE [LARGE SCALE GENOMIC DNA]</scope>
    <source>
        <strain evidence="3 4">JCM 13916</strain>
    </source>
</reference>
<feature type="compositionally biased region" description="Basic and acidic residues" evidence="1">
    <location>
        <begin position="497"/>
        <end position="507"/>
    </location>
</feature>
<dbReference type="Proteomes" id="UP000011528">
    <property type="component" value="Unassembled WGS sequence"/>
</dbReference>
<proteinExistence type="predicted"/>